<keyword evidence="2" id="KW-1185">Reference proteome</keyword>
<dbReference type="EMBL" id="JXTC01000072">
    <property type="protein sequence ID" value="PON91661.1"/>
    <property type="molecule type" value="Genomic_DNA"/>
</dbReference>
<evidence type="ECO:0000313" key="1">
    <source>
        <dbReference type="EMBL" id="PON91661.1"/>
    </source>
</evidence>
<proteinExistence type="predicted"/>
<protein>
    <submittedName>
        <fullName evidence="1">Uncharacterized protein</fullName>
    </submittedName>
</protein>
<name>A0A2P5F1K2_TREOI</name>
<evidence type="ECO:0000313" key="2">
    <source>
        <dbReference type="Proteomes" id="UP000237000"/>
    </source>
</evidence>
<feature type="non-terminal residue" evidence="1">
    <location>
        <position position="1"/>
    </location>
</feature>
<sequence>RRPEVRDAMMEEVNRRDEIAQYITSTGRYDDAIDSCAPSLTIGANSLIP</sequence>
<gene>
    <name evidence="1" type="ORF">TorRG33x02_124920</name>
</gene>
<accession>A0A2P5F1K2</accession>
<organism evidence="1 2">
    <name type="scientific">Trema orientale</name>
    <name type="common">Charcoal tree</name>
    <name type="synonym">Celtis orientalis</name>
    <dbReference type="NCBI Taxonomy" id="63057"/>
    <lineage>
        <taxon>Eukaryota</taxon>
        <taxon>Viridiplantae</taxon>
        <taxon>Streptophyta</taxon>
        <taxon>Embryophyta</taxon>
        <taxon>Tracheophyta</taxon>
        <taxon>Spermatophyta</taxon>
        <taxon>Magnoliopsida</taxon>
        <taxon>eudicotyledons</taxon>
        <taxon>Gunneridae</taxon>
        <taxon>Pentapetalae</taxon>
        <taxon>rosids</taxon>
        <taxon>fabids</taxon>
        <taxon>Rosales</taxon>
        <taxon>Cannabaceae</taxon>
        <taxon>Trema</taxon>
    </lineage>
</organism>
<dbReference type="InParanoid" id="A0A2P5F1K2"/>
<reference evidence="2" key="1">
    <citation type="submission" date="2016-06" db="EMBL/GenBank/DDBJ databases">
        <title>Parallel loss of symbiosis genes in relatives of nitrogen-fixing non-legume Parasponia.</title>
        <authorList>
            <person name="Van Velzen R."/>
            <person name="Holmer R."/>
            <person name="Bu F."/>
            <person name="Rutten L."/>
            <person name="Van Zeijl A."/>
            <person name="Liu W."/>
            <person name="Santuari L."/>
            <person name="Cao Q."/>
            <person name="Sharma T."/>
            <person name="Shen D."/>
            <person name="Roswanjaya Y."/>
            <person name="Wardhani T."/>
            <person name="Kalhor M.S."/>
            <person name="Jansen J."/>
            <person name="Van den Hoogen J."/>
            <person name="Gungor B."/>
            <person name="Hartog M."/>
            <person name="Hontelez J."/>
            <person name="Verver J."/>
            <person name="Yang W.-C."/>
            <person name="Schijlen E."/>
            <person name="Repin R."/>
            <person name="Schilthuizen M."/>
            <person name="Schranz E."/>
            <person name="Heidstra R."/>
            <person name="Miyata K."/>
            <person name="Fedorova E."/>
            <person name="Kohlen W."/>
            <person name="Bisseling T."/>
            <person name="Smit S."/>
            <person name="Geurts R."/>
        </authorList>
    </citation>
    <scope>NUCLEOTIDE SEQUENCE [LARGE SCALE GENOMIC DNA]</scope>
    <source>
        <strain evidence="2">cv. RG33-2</strain>
    </source>
</reference>
<dbReference type="AlphaFoldDB" id="A0A2P5F1K2"/>
<dbReference type="Proteomes" id="UP000237000">
    <property type="component" value="Unassembled WGS sequence"/>
</dbReference>
<comment type="caution">
    <text evidence="1">The sequence shown here is derived from an EMBL/GenBank/DDBJ whole genome shotgun (WGS) entry which is preliminary data.</text>
</comment>